<dbReference type="SUPFAM" id="SSF53738">
    <property type="entry name" value="Phosphoglucomutase, first 3 domains"/>
    <property type="match status" value="3"/>
</dbReference>
<dbReference type="AlphaFoldDB" id="A0A410PSN4"/>
<feature type="domain" description="Alpha-D-phosphohexomutase alpha/beta/alpha" evidence="17">
    <location>
        <begin position="229"/>
        <end position="346"/>
    </location>
</feature>
<evidence type="ECO:0000313" key="20">
    <source>
        <dbReference type="Proteomes" id="UP000287601"/>
    </source>
</evidence>
<dbReference type="GO" id="GO:0004614">
    <property type="term" value="F:phosphoglucomutase activity"/>
    <property type="evidence" value="ECO:0007669"/>
    <property type="project" value="UniProtKB-EC"/>
</dbReference>
<feature type="coiled-coil region" evidence="14">
    <location>
        <begin position="17"/>
        <end position="44"/>
    </location>
</feature>
<dbReference type="EC" id="5.4.2.2" evidence="6"/>
<comment type="pathway">
    <text evidence="4">Lipid metabolism.</text>
</comment>
<evidence type="ECO:0000256" key="14">
    <source>
        <dbReference type="SAM" id="Coils"/>
    </source>
</evidence>
<evidence type="ECO:0000259" key="17">
    <source>
        <dbReference type="Pfam" id="PF02879"/>
    </source>
</evidence>
<dbReference type="OrthoDB" id="9806956at2"/>
<comment type="pathway">
    <text evidence="3">Glycolipid metabolism; diglucosyl-diacylglycerol biosynthesis.</text>
</comment>
<name>A0A410PSN4_9FIRM</name>
<dbReference type="InterPro" id="IPR005843">
    <property type="entry name" value="A-D-PHexomutase_C"/>
</dbReference>
<dbReference type="InterPro" id="IPR036900">
    <property type="entry name" value="A-D-PHexomutase_C_sf"/>
</dbReference>
<keyword evidence="7" id="KW-0597">Phosphoprotein</keyword>
<keyword evidence="14" id="KW-0175">Coiled coil</keyword>
<keyword evidence="20" id="KW-1185">Reference proteome</keyword>
<evidence type="ECO:0000259" key="15">
    <source>
        <dbReference type="Pfam" id="PF00408"/>
    </source>
</evidence>
<dbReference type="GO" id="GO:0006166">
    <property type="term" value="P:purine ribonucleoside salvage"/>
    <property type="evidence" value="ECO:0007669"/>
    <property type="project" value="TreeGrafter"/>
</dbReference>
<evidence type="ECO:0000256" key="12">
    <source>
        <dbReference type="ARBA" id="ARBA00041398"/>
    </source>
</evidence>
<evidence type="ECO:0000256" key="11">
    <source>
        <dbReference type="ARBA" id="ARBA00039995"/>
    </source>
</evidence>
<dbReference type="Pfam" id="PF00408">
    <property type="entry name" value="PGM_PMM_IV"/>
    <property type="match status" value="1"/>
</dbReference>
<dbReference type="InterPro" id="IPR016055">
    <property type="entry name" value="A-D-PHexomutase_a/b/a-I/II/III"/>
</dbReference>
<dbReference type="InterPro" id="IPR016066">
    <property type="entry name" value="A-D-PHexomutase_CS"/>
</dbReference>
<evidence type="ECO:0000256" key="7">
    <source>
        <dbReference type="ARBA" id="ARBA00022553"/>
    </source>
</evidence>
<evidence type="ECO:0000259" key="18">
    <source>
        <dbReference type="Pfam" id="PF02880"/>
    </source>
</evidence>
<dbReference type="InterPro" id="IPR005846">
    <property type="entry name" value="A-D-PHexomutase_a/b/a-III"/>
</dbReference>
<dbReference type="KEGG" id="amij:EQM06_00810"/>
<evidence type="ECO:0000256" key="2">
    <source>
        <dbReference type="ARBA" id="ARBA00001946"/>
    </source>
</evidence>
<evidence type="ECO:0000256" key="13">
    <source>
        <dbReference type="ARBA" id="ARBA00041467"/>
    </source>
</evidence>
<dbReference type="RefSeq" id="WP_128744532.1">
    <property type="nucleotide sequence ID" value="NZ_CP035281.1"/>
</dbReference>
<feature type="domain" description="Alpha-D-phosphohexomutase C-terminal" evidence="15">
    <location>
        <begin position="550"/>
        <end position="607"/>
    </location>
</feature>
<dbReference type="InterPro" id="IPR005841">
    <property type="entry name" value="Alpha-D-phosphohexomutase_SF"/>
</dbReference>
<dbReference type="Gene3D" id="3.40.120.10">
    <property type="entry name" value="Alpha-D-Glucose-1,6-Bisphosphate, subunit A, domain 3"/>
    <property type="match status" value="3"/>
</dbReference>
<dbReference type="CDD" id="cd05799">
    <property type="entry name" value="PGM2"/>
    <property type="match status" value="1"/>
</dbReference>
<evidence type="ECO:0000256" key="10">
    <source>
        <dbReference type="ARBA" id="ARBA00023235"/>
    </source>
</evidence>
<feature type="domain" description="Alpha-D-phosphohexomutase alpha/beta/alpha" evidence="18">
    <location>
        <begin position="374"/>
        <end position="500"/>
    </location>
</feature>
<sequence length="628" mass="70205">MKTYEIWKEFLTEQIHLHNSNEEIKNINRQLLQDLEECAALENAGEEIYERFYKDIEFGTGGLRGILGAGTNRLNIYTVAKATQGIADYIRAGEYRMDSPLRQKKNQAGTSVAISYDSRIYSEVFAKIAAQVLTANDIDVYLYEELMPTPALSFAVRQMDCSMGIMITASHNPAKYNGYKVYDDSGCQVTLTAAEKIFRYIERLDIFTDVKYSGGDGILNMLGDETVKNYLDAVQAESTLSSEEERKALSRLSVVYTPLNGTGNKPVRAILERIGVTKIAVVKEQELPDGHFPTCPYPNPEKREALELGLELCGRLAREAAASGQTADIPDILLATDPDCDRVGLAVCESSGRGEEGRNGKAKESRPVYRLLSGNEVGVLLFDFLIKKKAETGLKKNPCVITTIVSTRMTAAIAAKHGVRMILTLTGFKFIGEQIAFLENENREAEFLFGFEESYGYLSGTYVRDKDAVNGSMLICEMAAYYKEKGLTLADRLEELYQEYGYFKNHLIDFTFEGSKGMEIMNQLMQRFREELPSRLIGRPILEVADYQKQERYFLNEDGQPSGSVCINLPKSDVIEVVLEGGSSFTVRPSGTEPKIKIYLSAKGNTAQESEKVIVDLTEELTKIVHRK</sequence>
<dbReference type="Proteomes" id="UP000287601">
    <property type="component" value="Chromosome"/>
</dbReference>
<proteinExistence type="inferred from homology"/>
<evidence type="ECO:0000256" key="4">
    <source>
        <dbReference type="ARBA" id="ARBA00005189"/>
    </source>
</evidence>
<dbReference type="Pfam" id="PF02878">
    <property type="entry name" value="PGM_PMM_I"/>
    <property type="match status" value="1"/>
</dbReference>
<comment type="similarity">
    <text evidence="5">Belongs to the phosphohexose mutase family.</text>
</comment>
<gene>
    <name evidence="19" type="ORF">EQM06_00810</name>
</gene>
<evidence type="ECO:0000256" key="6">
    <source>
        <dbReference type="ARBA" id="ARBA00012728"/>
    </source>
</evidence>
<feature type="domain" description="Alpha-D-phosphohexomutase alpha/beta/alpha" evidence="16">
    <location>
        <begin position="56"/>
        <end position="203"/>
    </location>
</feature>
<accession>A0A410PSN4</accession>
<evidence type="ECO:0000256" key="8">
    <source>
        <dbReference type="ARBA" id="ARBA00022723"/>
    </source>
</evidence>
<keyword evidence="9" id="KW-0460">Magnesium</keyword>
<dbReference type="GO" id="GO:0000287">
    <property type="term" value="F:magnesium ion binding"/>
    <property type="evidence" value="ECO:0007669"/>
    <property type="project" value="InterPro"/>
</dbReference>
<dbReference type="InterPro" id="IPR005845">
    <property type="entry name" value="A-D-PHexomutase_a/b/a-II"/>
</dbReference>
<comment type="cofactor">
    <cofactor evidence="2">
        <name>Mg(2+)</name>
        <dbReference type="ChEBI" id="CHEBI:18420"/>
    </cofactor>
</comment>
<dbReference type="EMBL" id="CP035281">
    <property type="protein sequence ID" value="QAT41878.1"/>
    <property type="molecule type" value="Genomic_DNA"/>
</dbReference>
<organism evidence="19 20">
    <name type="scientific">Aminipila luticellarii</name>
    <dbReference type="NCBI Taxonomy" id="2507160"/>
    <lineage>
        <taxon>Bacteria</taxon>
        <taxon>Bacillati</taxon>
        <taxon>Bacillota</taxon>
        <taxon>Clostridia</taxon>
        <taxon>Peptostreptococcales</taxon>
        <taxon>Anaerovoracaceae</taxon>
        <taxon>Aminipila</taxon>
    </lineage>
</organism>
<keyword evidence="10" id="KW-0413">Isomerase</keyword>
<evidence type="ECO:0000256" key="5">
    <source>
        <dbReference type="ARBA" id="ARBA00010231"/>
    </source>
</evidence>
<dbReference type="Gene3D" id="3.30.310.50">
    <property type="entry name" value="Alpha-D-phosphohexomutase, C-terminal domain"/>
    <property type="match status" value="1"/>
</dbReference>
<dbReference type="PANTHER" id="PTHR45745">
    <property type="entry name" value="PHOSPHOMANNOMUTASE 45A"/>
    <property type="match status" value="1"/>
</dbReference>
<dbReference type="InterPro" id="IPR005844">
    <property type="entry name" value="A-D-PHexomutase_a/b/a-I"/>
</dbReference>
<comment type="catalytic activity">
    <reaction evidence="1">
        <text>alpha-D-glucose 1-phosphate = alpha-D-glucose 6-phosphate</text>
        <dbReference type="Rhea" id="RHEA:23536"/>
        <dbReference type="ChEBI" id="CHEBI:58225"/>
        <dbReference type="ChEBI" id="CHEBI:58601"/>
        <dbReference type="EC" id="5.4.2.2"/>
    </reaction>
</comment>
<dbReference type="Pfam" id="PF02879">
    <property type="entry name" value="PGM_PMM_II"/>
    <property type="match status" value="1"/>
</dbReference>
<evidence type="ECO:0000256" key="9">
    <source>
        <dbReference type="ARBA" id="ARBA00022842"/>
    </source>
</evidence>
<evidence type="ECO:0000256" key="1">
    <source>
        <dbReference type="ARBA" id="ARBA00000443"/>
    </source>
</evidence>
<dbReference type="GO" id="GO:0008973">
    <property type="term" value="F:phosphopentomutase activity"/>
    <property type="evidence" value="ECO:0007669"/>
    <property type="project" value="TreeGrafter"/>
</dbReference>
<dbReference type="PRINTS" id="PR00509">
    <property type="entry name" value="PGMPMM"/>
</dbReference>
<evidence type="ECO:0000313" key="19">
    <source>
        <dbReference type="EMBL" id="QAT41878.1"/>
    </source>
</evidence>
<evidence type="ECO:0000256" key="3">
    <source>
        <dbReference type="ARBA" id="ARBA00005164"/>
    </source>
</evidence>
<dbReference type="PANTHER" id="PTHR45745:SF1">
    <property type="entry name" value="PHOSPHOGLUCOMUTASE 2B-RELATED"/>
    <property type="match status" value="1"/>
</dbReference>
<dbReference type="Pfam" id="PF02880">
    <property type="entry name" value="PGM_PMM_III"/>
    <property type="match status" value="1"/>
</dbReference>
<dbReference type="SUPFAM" id="SSF55957">
    <property type="entry name" value="Phosphoglucomutase, C-terminal domain"/>
    <property type="match status" value="1"/>
</dbReference>
<evidence type="ECO:0000259" key="16">
    <source>
        <dbReference type="Pfam" id="PF02878"/>
    </source>
</evidence>
<dbReference type="PROSITE" id="PS00710">
    <property type="entry name" value="PGM_PMM"/>
    <property type="match status" value="1"/>
</dbReference>
<protein>
    <recommendedName>
        <fullName evidence="11">Phosphoglucomutase</fullName>
        <ecNumber evidence="6">5.4.2.2</ecNumber>
    </recommendedName>
    <alternativeName>
        <fullName evidence="13">Alpha-phosphoglucomutase</fullName>
    </alternativeName>
    <alternativeName>
        <fullName evidence="12">Glucose phosphomutase</fullName>
    </alternativeName>
</protein>
<dbReference type="GO" id="GO:0005975">
    <property type="term" value="P:carbohydrate metabolic process"/>
    <property type="evidence" value="ECO:0007669"/>
    <property type="project" value="InterPro"/>
</dbReference>
<keyword evidence="8" id="KW-0479">Metal-binding</keyword>
<reference evidence="19 20" key="1">
    <citation type="submission" date="2019-01" db="EMBL/GenBank/DDBJ databases">
        <title>Draft genomes of a novel of Aminipila strains.</title>
        <authorList>
            <person name="Ma S."/>
        </authorList>
    </citation>
    <scope>NUCLEOTIDE SEQUENCE [LARGE SCALE GENOMIC DNA]</scope>
    <source>
        <strain evidence="20">JN-39</strain>
    </source>
</reference>